<dbReference type="InterPro" id="IPR029033">
    <property type="entry name" value="His_PPase_superfam"/>
</dbReference>
<dbReference type="AlphaFoldDB" id="A0A7L7L6T6"/>
<evidence type="ECO:0000313" key="4">
    <source>
        <dbReference type="Proteomes" id="UP000514509"/>
    </source>
</evidence>
<protein>
    <submittedName>
        <fullName evidence="3">Histidine phosphatase family protein</fullName>
    </submittedName>
</protein>
<dbReference type="Gene3D" id="3.40.50.1240">
    <property type="entry name" value="Phosphoglycerate mutase-like"/>
    <property type="match status" value="1"/>
</dbReference>
<evidence type="ECO:0000313" key="3">
    <source>
        <dbReference type="EMBL" id="QMU28493.1"/>
    </source>
</evidence>
<keyword evidence="1" id="KW-0378">Hydrolase</keyword>
<keyword evidence="4" id="KW-1185">Reference proteome</keyword>
<evidence type="ECO:0000256" key="1">
    <source>
        <dbReference type="ARBA" id="ARBA00022801"/>
    </source>
</evidence>
<dbReference type="Proteomes" id="UP000514509">
    <property type="component" value="Chromosome"/>
</dbReference>
<dbReference type="PANTHER" id="PTHR20935">
    <property type="entry name" value="PHOSPHOGLYCERATE MUTASE-RELATED"/>
    <property type="match status" value="1"/>
</dbReference>
<feature type="binding site" evidence="2">
    <location>
        <position position="59"/>
    </location>
    <ligand>
        <name>substrate</name>
    </ligand>
</feature>
<dbReference type="RefSeq" id="WP_182415677.1">
    <property type="nucleotide sequence ID" value="NZ_CP055153.1"/>
</dbReference>
<dbReference type="GO" id="GO:0016787">
    <property type="term" value="F:hydrolase activity"/>
    <property type="evidence" value="ECO:0007669"/>
    <property type="project" value="UniProtKB-KW"/>
</dbReference>
<name>A0A7L7L6T6_9BACT</name>
<dbReference type="SUPFAM" id="SSF53254">
    <property type="entry name" value="Phosphoglycerate mutase-like"/>
    <property type="match status" value="1"/>
</dbReference>
<dbReference type="KEGG" id="add:HUW48_10795"/>
<dbReference type="Pfam" id="PF00300">
    <property type="entry name" value="His_Phos_1"/>
    <property type="match status" value="1"/>
</dbReference>
<sequence>MRYHLFICRHGEAQTPSFHQADFDRDLTEKGKAQAVQAGKWLQQTGLKPDQIVCSSALRTLSTASIIANQFTINQDAILPIRDLYNASLTQLLRSLSALDKNRFVILLVGHNPGVSELIATLSGTYKGNVPTGSMHHLWFEMDNWTELEYTLAQGHEPN</sequence>
<dbReference type="InterPro" id="IPR013078">
    <property type="entry name" value="His_Pase_superF_clade-1"/>
</dbReference>
<dbReference type="SMART" id="SM00855">
    <property type="entry name" value="PGAM"/>
    <property type="match status" value="1"/>
</dbReference>
<accession>A0A7L7L6T6</accession>
<organism evidence="3 4">
    <name type="scientific">Adhaeribacter radiodurans</name>
    <dbReference type="NCBI Taxonomy" id="2745197"/>
    <lineage>
        <taxon>Bacteria</taxon>
        <taxon>Pseudomonadati</taxon>
        <taxon>Bacteroidota</taxon>
        <taxon>Cytophagia</taxon>
        <taxon>Cytophagales</taxon>
        <taxon>Hymenobacteraceae</taxon>
        <taxon>Adhaeribacter</taxon>
    </lineage>
</organism>
<gene>
    <name evidence="3" type="ORF">HUW48_10795</name>
</gene>
<dbReference type="EMBL" id="CP055153">
    <property type="protein sequence ID" value="QMU28493.1"/>
    <property type="molecule type" value="Genomic_DNA"/>
</dbReference>
<reference evidence="3 4" key="1">
    <citation type="submission" date="2020-08" db="EMBL/GenBank/DDBJ databases">
        <title>Adhaeribacter dokdonensis sp. nov., isolated from the rhizosphere of Elymus tsukushiensis, a plant native to the Dokdo Islands, Republic of Korea.</title>
        <authorList>
            <person name="Ghim S.Y."/>
        </authorList>
    </citation>
    <scope>NUCLEOTIDE SEQUENCE [LARGE SCALE GENOMIC DNA]</scope>
    <source>
        <strain evidence="3 4">KUDC8001</strain>
    </source>
</reference>
<proteinExistence type="predicted"/>
<dbReference type="CDD" id="cd07067">
    <property type="entry name" value="HP_PGM_like"/>
    <property type="match status" value="1"/>
</dbReference>
<evidence type="ECO:0000256" key="2">
    <source>
        <dbReference type="PIRSR" id="PIRSR613078-2"/>
    </source>
</evidence>
<dbReference type="InterPro" id="IPR051021">
    <property type="entry name" value="Mito_Ser/Thr_phosphatase"/>
</dbReference>